<feature type="compositionally biased region" description="Polar residues" evidence="1">
    <location>
        <begin position="539"/>
        <end position="551"/>
    </location>
</feature>
<reference evidence="2" key="1">
    <citation type="journal article" date="2020" name="Stud. Mycol.">
        <title>101 Dothideomycetes genomes: a test case for predicting lifestyles and emergence of pathogens.</title>
        <authorList>
            <person name="Haridas S."/>
            <person name="Albert R."/>
            <person name="Binder M."/>
            <person name="Bloem J."/>
            <person name="Labutti K."/>
            <person name="Salamov A."/>
            <person name="Andreopoulos B."/>
            <person name="Baker S."/>
            <person name="Barry K."/>
            <person name="Bills G."/>
            <person name="Bluhm B."/>
            <person name="Cannon C."/>
            <person name="Castanera R."/>
            <person name="Culley D."/>
            <person name="Daum C."/>
            <person name="Ezra D."/>
            <person name="Gonzalez J."/>
            <person name="Henrissat B."/>
            <person name="Kuo A."/>
            <person name="Liang C."/>
            <person name="Lipzen A."/>
            <person name="Lutzoni F."/>
            <person name="Magnuson J."/>
            <person name="Mondo S."/>
            <person name="Nolan M."/>
            <person name="Ohm R."/>
            <person name="Pangilinan J."/>
            <person name="Park H.-J."/>
            <person name="Ramirez L."/>
            <person name="Alfaro M."/>
            <person name="Sun H."/>
            <person name="Tritt A."/>
            <person name="Yoshinaga Y."/>
            <person name="Zwiers L.-H."/>
            <person name="Turgeon B."/>
            <person name="Goodwin S."/>
            <person name="Spatafora J."/>
            <person name="Crous P."/>
            <person name="Grigoriev I."/>
        </authorList>
    </citation>
    <scope>NUCLEOTIDE SEQUENCE</scope>
    <source>
        <strain evidence="2">CBS 183.55</strain>
    </source>
</reference>
<protein>
    <submittedName>
        <fullName evidence="2">Uncharacterized protein</fullName>
    </submittedName>
</protein>
<evidence type="ECO:0000256" key="1">
    <source>
        <dbReference type="SAM" id="MobiDB-lite"/>
    </source>
</evidence>
<dbReference type="OrthoDB" id="3800892at2759"/>
<feature type="region of interest" description="Disordered" evidence="1">
    <location>
        <begin position="1"/>
        <end position="23"/>
    </location>
</feature>
<feature type="compositionally biased region" description="Basic and acidic residues" evidence="1">
    <location>
        <begin position="571"/>
        <end position="580"/>
    </location>
</feature>
<proteinExistence type="predicted"/>
<dbReference type="GeneID" id="54355304"/>
<dbReference type="Proteomes" id="UP000800082">
    <property type="component" value="Unassembled WGS sequence"/>
</dbReference>
<feature type="region of interest" description="Disordered" evidence="1">
    <location>
        <begin position="263"/>
        <end position="318"/>
    </location>
</feature>
<keyword evidence="3" id="KW-1185">Reference proteome</keyword>
<dbReference type="EMBL" id="ML978956">
    <property type="protein sequence ID" value="KAF1934116.1"/>
    <property type="molecule type" value="Genomic_DNA"/>
</dbReference>
<feature type="compositionally biased region" description="Basic and acidic residues" evidence="1">
    <location>
        <begin position="286"/>
        <end position="305"/>
    </location>
</feature>
<sequence length="587" mass="64662">MERKSAIKQRAPSDTAADNKQAQPATALRCKHCNCGFATVSAEGDLNPTMPREQACASCEPFLGLYDTLRTGEQEHTALLDRGPKHHGRIMAHEQFRKARVALENFLVNIEAPNDVSFDITQAGFANHTAPVSLKCAQEPEEGPKHPDDQNNLQGASPPVDCVSSTAPLPTIKRKLARKSSASTLGRKRIRFCEDVEERPEYRETLEYYRGAKEYVPGRYAVTEGSEYEDTSGSTISFAKFTGQKKVGIKFVDIVPKRKTQDGEEGISVVQGKGNDGSKKMLGLPEKPDAPEKDETQMNSRELRLSRRARSTTPPAEVRPRRISAQYDGQEVRFPEGSNDAPSLVVALKGSSLFETHALPNGDQSAPVLEDTRGTERVIRSADLNKTALKAIEPAAIGQVVSNIRRELRYLQQTTVTPKYQDMVSEAVHGCYEALKPLQHLDCVRSLHFDIVESLQEEEDSIYFEAFDGTGEPTLIAVPEPPPNPDKVFPTWSEVIAHNKSSRKSDTSLAPDANLPIDMPKGNKQNSHEISDLERSDNDNGTNTRLPTLSTDAVEKRANQTETEGVTRVGSQDEHLDGHFTRPAAAA</sequence>
<feature type="region of interest" description="Disordered" evidence="1">
    <location>
        <begin position="499"/>
        <end position="587"/>
    </location>
</feature>
<gene>
    <name evidence="2" type="ORF">M421DRAFT_88139</name>
</gene>
<evidence type="ECO:0000313" key="2">
    <source>
        <dbReference type="EMBL" id="KAF1934116.1"/>
    </source>
</evidence>
<name>A0A6A5S6K3_9PLEO</name>
<feature type="compositionally biased region" description="Basic and acidic residues" evidence="1">
    <location>
        <begin position="526"/>
        <end position="538"/>
    </location>
</feature>
<dbReference type="RefSeq" id="XP_033454364.1">
    <property type="nucleotide sequence ID" value="XM_033597637.1"/>
</dbReference>
<evidence type="ECO:0000313" key="3">
    <source>
        <dbReference type="Proteomes" id="UP000800082"/>
    </source>
</evidence>
<organism evidence="2 3">
    <name type="scientific">Didymella exigua CBS 183.55</name>
    <dbReference type="NCBI Taxonomy" id="1150837"/>
    <lineage>
        <taxon>Eukaryota</taxon>
        <taxon>Fungi</taxon>
        <taxon>Dikarya</taxon>
        <taxon>Ascomycota</taxon>
        <taxon>Pezizomycotina</taxon>
        <taxon>Dothideomycetes</taxon>
        <taxon>Pleosporomycetidae</taxon>
        <taxon>Pleosporales</taxon>
        <taxon>Pleosporineae</taxon>
        <taxon>Didymellaceae</taxon>
        <taxon>Didymella</taxon>
    </lineage>
</organism>
<accession>A0A6A5S6K3</accession>
<dbReference type="AlphaFoldDB" id="A0A6A5S6K3"/>
<feature type="region of interest" description="Disordered" evidence="1">
    <location>
        <begin position="138"/>
        <end position="161"/>
    </location>
</feature>